<organism evidence="2 3">
    <name type="scientific">Paracoccus panacisoli</name>
    <dbReference type="NCBI Taxonomy" id="1510163"/>
    <lineage>
        <taxon>Bacteria</taxon>
        <taxon>Pseudomonadati</taxon>
        <taxon>Pseudomonadota</taxon>
        <taxon>Alphaproteobacteria</taxon>
        <taxon>Rhodobacterales</taxon>
        <taxon>Paracoccaceae</taxon>
        <taxon>Paracoccus</taxon>
    </lineage>
</organism>
<comment type="caution">
    <text evidence="2">The sequence shown here is derived from an EMBL/GenBank/DDBJ whole genome shotgun (WGS) entry which is preliminary data.</text>
</comment>
<evidence type="ECO:0000313" key="2">
    <source>
        <dbReference type="EMBL" id="MFC0812793.1"/>
    </source>
</evidence>
<feature type="non-terminal residue" evidence="2">
    <location>
        <position position="1"/>
    </location>
</feature>
<gene>
    <name evidence="2" type="ORF">ACFHYO_11805</name>
</gene>
<sequence>SIVDTIDHSLTVAEQSRRTDTFIRERAFYKQEKRRPLCGVEAAVPWSFMALYAASILITLIFSLG</sequence>
<keyword evidence="1" id="KW-0812">Transmembrane</keyword>
<proteinExistence type="predicted"/>
<protein>
    <submittedName>
        <fullName evidence="2">Uncharacterized protein</fullName>
    </submittedName>
</protein>
<dbReference type="Proteomes" id="UP001589920">
    <property type="component" value="Unassembled WGS sequence"/>
</dbReference>
<evidence type="ECO:0000313" key="3">
    <source>
        <dbReference type="Proteomes" id="UP001589920"/>
    </source>
</evidence>
<dbReference type="EMBL" id="JBHMQU010000054">
    <property type="protein sequence ID" value="MFC0812793.1"/>
    <property type="molecule type" value="Genomic_DNA"/>
</dbReference>
<dbReference type="RefSeq" id="WP_394320624.1">
    <property type="nucleotide sequence ID" value="NZ_JBHMQU010000054.1"/>
</dbReference>
<keyword evidence="3" id="KW-1185">Reference proteome</keyword>
<feature type="transmembrane region" description="Helical" evidence="1">
    <location>
        <begin position="43"/>
        <end position="64"/>
    </location>
</feature>
<evidence type="ECO:0000256" key="1">
    <source>
        <dbReference type="SAM" id="Phobius"/>
    </source>
</evidence>
<keyword evidence="1" id="KW-1133">Transmembrane helix</keyword>
<name>A0ABV6T9X6_9RHOB</name>
<reference evidence="2 3" key="1">
    <citation type="submission" date="2024-09" db="EMBL/GenBank/DDBJ databases">
        <authorList>
            <person name="Sun Q."/>
            <person name="Mori K."/>
        </authorList>
    </citation>
    <scope>NUCLEOTIDE SEQUENCE [LARGE SCALE GENOMIC DNA]</scope>
    <source>
        <strain evidence="2 3">KCTC 42086</strain>
    </source>
</reference>
<accession>A0ABV6T9X6</accession>
<keyword evidence="1" id="KW-0472">Membrane</keyword>